<reference evidence="3 4" key="1">
    <citation type="journal article" date="2012" name="J. Bacteriol.">
        <title>Genome Sequence of Oceanibaculum indicum Type Strain P24.</title>
        <authorList>
            <person name="Lai Q."/>
            <person name="Shao Z."/>
        </authorList>
    </citation>
    <scope>NUCLEOTIDE SEQUENCE [LARGE SCALE GENOMIC DNA]</scope>
    <source>
        <strain evidence="3 4">P24</strain>
    </source>
</reference>
<evidence type="ECO:0000256" key="1">
    <source>
        <dbReference type="SAM" id="MobiDB-lite"/>
    </source>
</evidence>
<feature type="domain" description="HTH cro/C1-type" evidence="2">
    <location>
        <begin position="27"/>
        <end position="81"/>
    </location>
</feature>
<dbReference type="GO" id="GO:0003677">
    <property type="term" value="F:DNA binding"/>
    <property type="evidence" value="ECO:0007669"/>
    <property type="project" value="InterPro"/>
</dbReference>
<evidence type="ECO:0000313" key="3">
    <source>
        <dbReference type="EMBL" id="EKE74827.1"/>
    </source>
</evidence>
<dbReference type="STRING" id="1207063.P24_11777"/>
<comment type="caution">
    <text evidence="3">The sequence shown here is derived from an EMBL/GenBank/DDBJ whole genome shotgun (WGS) entry which is preliminary data.</text>
</comment>
<dbReference type="InterPro" id="IPR001387">
    <property type="entry name" value="Cro/C1-type_HTH"/>
</dbReference>
<dbReference type="SMART" id="SM00530">
    <property type="entry name" value="HTH_XRE"/>
    <property type="match status" value="1"/>
</dbReference>
<dbReference type="Pfam" id="PF01381">
    <property type="entry name" value="HTH_3"/>
    <property type="match status" value="1"/>
</dbReference>
<keyword evidence="4" id="KW-1185">Reference proteome</keyword>
<accession>K2JK47</accession>
<dbReference type="Proteomes" id="UP000006746">
    <property type="component" value="Unassembled WGS sequence"/>
</dbReference>
<protein>
    <submittedName>
        <fullName evidence="3">Transcriptional regulator, XRE family protein</fullName>
    </submittedName>
</protein>
<proteinExistence type="predicted"/>
<dbReference type="Gene3D" id="1.10.260.40">
    <property type="entry name" value="lambda repressor-like DNA-binding domains"/>
    <property type="match status" value="1"/>
</dbReference>
<organism evidence="3 4">
    <name type="scientific">Oceanibaculum indicum P24</name>
    <dbReference type="NCBI Taxonomy" id="1207063"/>
    <lineage>
        <taxon>Bacteria</taxon>
        <taxon>Pseudomonadati</taxon>
        <taxon>Pseudomonadota</taxon>
        <taxon>Alphaproteobacteria</taxon>
        <taxon>Rhodospirillales</taxon>
        <taxon>Oceanibaculaceae</taxon>
        <taxon>Oceanibaculum</taxon>
    </lineage>
</organism>
<dbReference type="EMBL" id="AMRL01000014">
    <property type="protein sequence ID" value="EKE74827.1"/>
    <property type="molecule type" value="Genomic_DNA"/>
</dbReference>
<feature type="compositionally biased region" description="Low complexity" evidence="1">
    <location>
        <begin position="143"/>
        <end position="159"/>
    </location>
</feature>
<gene>
    <name evidence="3" type="ORF">P24_11777</name>
</gene>
<dbReference type="SUPFAM" id="SSF47413">
    <property type="entry name" value="lambda repressor-like DNA-binding domains"/>
    <property type="match status" value="1"/>
</dbReference>
<evidence type="ECO:0000259" key="2">
    <source>
        <dbReference type="PROSITE" id="PS50943"/>
    </source>
</evidence>
<name>K2JK47_9PROT</name>
<dbReference type="PROSITE" id="PS50943">
    <property type="entry name" value="HTH_CROC1"/>
    <property type="match status" value="1"/>
</dbReference>
<dbReference type="CDD" id="cd00093">
    <property type="entry name" value="HTH_XRE"/>
    <property type="match status" value="1"/>
</dbReference>
<feature type="region of interest" description="Disordered" evidence="1">
    <location>
        <begin position="131"/>
        <end position="159"/>
    </location>
</feature>
<dbReference type="eggNOG" id="COG1396">
    <property type="taxonomic scope" value="Bacteria"/>
</dbReference>
<dbReference type="PATRIC" id="fig|1207063.3.peg.2380"/>
<dbReference type="AlphaFoldDB" id="K2JK47"/>
<evidence type="ECO:0000313" key="4">
    <source>
        <dbReference type="Proteomes" id="UP000006746"/>
    </source>
</evidence>
<sequence>MDRTAKPSPMPRKPRRTAQDLLIGRRLRDRRKFLKQSLQELSAQVGVSYQQVQKYESGQDRIPASILFSISKALNISPNYFFTRTLEDEVREAFPDITKEALSEAMAFLYWLQRIEDRTLREQLRAMVAHLSSTSTGGPDSPKGAASGGRSARSAKAAK</sequence>
<dbReference type="InterPro" id="IPR010982">
    <property type="entry name" value="Lambda_DNA-bd_dom_sf"/>
</dbReference>